<feature type="chain" id="PRO_5045367539" description="Peptidase C39-like domain-containing protein" evidence="1">
    <location>
        <begin position="19"/>
        <end position="428"/>
    </location>
</feature>
<dbReference type="Proteomes" id="UP001165653">
    <property type="component" value="Unassembled WGS sequence"/>
</dbReference>
<accession>A0ABT3G5P9</accession>
<keyword evidence="3" id="KW-1185">Reference proteome</keyword>
<evidence type="ECO:0008006" key="4">
    <source>
        <dbReference type="Google" id="ProtNLM"/>
    </source>
</evidence>
<feature type="signal peptide" evidence="1">
    <location>
        <begin position="1"/>
        <end position="18"/>
    </location>
</feature>
<protein>
    <recommendedName>
        <fullName evidence="4">Peptidase C39-like domain-containing protein</fullName>
    </recommendedName>
</protein>
<evidence type="ECO:0000313" key="2">
    <source>
        <dbReference type="EMBL" id="MCW1915176.1"/>
    </source>
</evidence>
<organism evidence="2 3">
    <name type="scientific">Luteolibacter rhizosphaerae</name>
    <dbReference type="NCBI Taxonomy" id="2989719"/>
    <lineage>
        <taxon>Bacteria</taxon>
        <taxon>Pseudomonadati</taxon>
        <taxon>Verrucomicrobiota</taxon>
        <taxon>Verrucomicrobiia</taxon>
        <taxon>Verrucomicrobiales</taxon>
        <taxon>Verrucomicrobiaceae</taxon>
        <taxon>Luteolibacter</taxon>
    </lineage>
</organism>
<gene>
    <name evidence="2" type="ORF">OJ996_16435</name>
</gene>
<keyword evidence="1" id="KW-0732">Signal</keyword>
<evidence type="ECO:0000256" key="1">
    <source>
        <dbReference type="SAM" id="SignalP"/>
    </source>
</evidence>
<proteinExistence type="predicted"/>
<reference evidence="2" key="1">
    <citation type="submission" date="2022-10" db="EMBL/GenBank/DDBJ databases">
        <title>Luteolibacter sp. GHJ8, whole genome shotgun sequencing project.</title>
        <authorList>
            <person name="Zhao G."/>
            <person name="Shen L."/>
        </authorList>
    </citation>
    <scope>NUCLEOTIDE SEQUENCE</scope>
    <source>
        <strain evidence="2">GHJ8</strain>
    </source>
</reference>
<comment type="caution">
    <text evidence="2">The sequence shown here is derived from an EMBL/GenBank/DDBJ whole genome shotgun (WGS) entry which is preliminary data.</text>
</comment>
<evidence type="ECO:0000313" key="3">
    <source>
        <dbReference type="Proteomes" id="UP001165653"/>
    </source>
</evidence>
<sequence length="428" mass="47202">MNRAVLLLACLFPVVASALPNSIVGPLDNFNSPLNGQDLTEQVLGAGIWDGSVSLPGEWNEEGGVASSTISHLRARPKLFGQDLILLRAIKREGKLDALEATFVDAGSYFGYFDEEMPDGLSRREMRKEVAARLAEKQAEFTKLYGESRMALREAIGAACGGKEAEEVEIGRTRGLRSPVEEWRKDGRRIRLLAGENRLLRVTILNADEKADQWLDPALSRLEPREKVAKLAEGVARESDGTVHLPGLKPIPQGYRPYCGLNTLAMAARHFGLHLDEDWLAVASGFKNTGRADGANMVKLYHSVAAEAGFGLDRSTKFDAGAATRALSNGFPVIVWRRYSAERNALHSRFMRDFGKDPSATLPDPAGAEERASWPGEKAPLHASVIVGYHPGRREFLFLESWTGKDKPRRMRVEELTATTYLSFVFKP</sequence>
<dbReference type="RefSeq" id="WP_264514715.1">
    <property type="nucleotide sequence ID" value="NZ_JAPDDR010000008.1"/>
</dbReference>
<dbReference type="EMBL" id="JAPDDR010000008">
    <property type="protein sequence ID" value="MCW1915176.1"/>
    <property type="molecule type" value="Genomic_DNA"/>
</dbReference>
<name>A0ABT3G5P9_9BACT</name>